<keyword evidence="1" id="KW-0614">Plasmid</keyword>
<sequence>MTYRIAGLTGSHSATSACRARGVMTTTRSHDVIGGLADLRHPDPCPASYRGRAA</sequence>
<gene>
    <name evidence="1" type="ORF">JWJ88_20550</name>
</gene>
<organism evidence="1 2">
    <name type="scientific">Paracoccus methylovorus</name>
    <dbReference type="NCBI Taxonomy" id="2812658"/>
    <lineage>
        <taxon>Bacteria</taxon>
        <taxon>Pseudomonadati</taxon>
        <taxon>Pseudomonadota</taxon>
        <taxon>Alphaproteobacteria</taxon>
        <taxon>Rhodobacterales</taxon>
        <taxon>Paracoccaceae</taxon>
        <taxon>Paracoccus</taxon>
    </lineage>
</organism>
<reference evidence="1 2" key="1">
    <citation type="submission" date="2021-02" db="EMBL/GenBank/DDBJ databases">
        <title>Paracoccus methylovroum sp.nov., a new methanol and methylamine utilizing methylotrophic denitrifer.</title>
        <authorList>
            <person name="Timsy T."/>
            <person name="Behrendt U."/>
            <person name="Ulrich A."/>
            <person name="Spanner T."/>
            <person name="Foesel B.U."/>
            <person name="Horn M.A."/>
            <person name="Kolb S."/>
        </authorList>
    </citation>
    <scope>NUCLEOTIDE SEQUENCE [LARGE SCALE GENOMIC DNA]</scope>
    <source>
        <strain evidence="1 2">H4-D09</strain>
        <plasmid evidence="1 2">p2</plasmid>
    </source>
</reference>
<dbReference type="EMBL" id="CP070372">
    <property type="protein sequence ID" value="QRZ16167.1"/>
    <property type="molecule type" value="Genomic_DNA"/>
</dbReference>
<dbReference type="Proteomes" id="UP000663629">
    <property type="component" value="Plasmid p2"/>
</dbReference>
<proteinExistence type="predicted"/>
<name>A0ABX7JU67_9RHOB</name>
<evidence type="ECO:0000313" key="1">
    <source>
        <dbReference type="EMBL" id="QRZ16167.1"/>
    </source>
</evidence>
<keyword evidence="2" id="KW-1185">Reference proteome</keyword>
<protein>
    <submittedName>
        <fullName evidence="1">Uncharacterized protein</fullName>
    </submittedName>
</protein>
<accession>A0ABX7JU67</accession>
<dbReference type="RefSeq" id="WP_205297051.1">
    <property type="nucleotide sequence ID" value="NZ_CP070372.1"/>
</dbReference>
<geneLocation type="plasmid" evidence="1 2">
    <name>p2</name>
</geneLocation>
<evidence type="ECO:0000313" key="2">
    <source>
        <dbReference type="Proteomes" id="UP000663629"/>
    </source>
</evidence>
<dbReference type="PROSITE" id="PS51257">
    <property type="entry name" value="PROKAR_LIPOPROTEIN"/>
    <property type="match status" value="1"/>
</dbReference>